<dbReference type="GO" id="GO:0080093">
    <property type="term" value="P:regulation of photorespiration"/>
    <property type="evidence" value="ECO:0007669"/>
    <property type="project" value="EnsemblPlants"/>
</dbReference>
<dbReference type="STRING" id="3218.A0A2K1K1S9"/>
<sequence length="167" mass="18405">MALSGVIVPSLQINSPISVSNSGNKHLRHLGNVSLSALQLTQQGRLCLPRKVGLDSRVVRAMAESGTAGSKVEEKLGVRIERDPSESRLTELGIRSWPKWGCPPSKFPWTYDATETCFLLQGKVKVYPEGSSEFVEFGAGDLVVFPKGMSCTWDVSETVDKHYQFDY</sequence>
<dbReference type="CDD" id="cd02227">
    <property type="entry name" value="cupin_TM1112-like"/>
    <property type="match status" value="1"/>
</dbReference>
<dbReference type="EMBL" id="ABEU02000009">
    <property type="protein sequence ID" value="PNR47731.1"/>
    <property type="molecule type" value="Genomic_DNA"/>
</dbReference>
<dbReference type="AlphaFoldDB" id="A0A2K1K1S9"/>
<dbReference type="Pfam" id="PF05899">
    <property type="entry name" value="Cupin_3"/>
    <property type="match status" value="1"/>
</dbReference>
<protein>
    <recommendedName>
        <fullName evidence="1">(S)-ureidoglycine aminohydrolase cupin domain-containing protein</fullName>
    </recommendedName>
</protein>
<dbReference type="PANTHER" id="PTHR33271:SF22">
    <property type="entry name" value="OS04G0445200 PROTEIN"/>
    <property type="match status" value="1"/>
</dbReference>
<evidence type="ECO:0000259" key="1">
    <source>
        <dbReference type="Pfam" id="PF05899"/>
    </source>
</evidence>
<gene>
    <name evidence="3" type="primary">LOC112287004</name>
    <name evidence="2" type="ORF">PHYPA_012204</name>
</gene>
<dbReference type="OrthoDB" id="10260542at2759"/>
<dbReference type="InterPro" id="IPR011051">
    <property type="entry name" value="RmlC_Cupin_sf"/>
</dbReference>
<evidence type="ECO:0000313" key="2">
    <source>
        <dbReference type="EMBL" id="PNR47731.1"/>
    </source>
</evidence>
<dbReference type="RefSeq" id="XP_024385344.1">
    <property type="nucleotide sequence ID" value="XM_024529576.2"/>
</dbReference>
<dbReference type="PaxDb" id="3218-PP1S213_48V6.1"/>
<feature type="domain" description="(S)-ureidoglycine aminohydrolase cupin" evidence="1">
    <location>
        <begin position="90"/>
        <end position="163"/>
    </location>
</feature>
<dbReference type="InterPro" id="IPR014710">
    <property type="entry name" value="RmlC-like_jellyroll"/>
</dbReference>
<dbReference type="OMA" id="TASIQCV"/>
<evidence type="ECO:0000313" key="4">
    <source>
        <dbReference type="Proteomes" id="UP000006727"/>
    </source>
</evidence>
<dbReference type="Gene3D" id="2.60.120.10">
    <property type="entry name" value="Jelly Rolls"/>
    <property type="match status" value="1"/>
</dbReference>
<accession>A0A2K1K1S9</accession>
<dbReference type="PANTHER" id="PTHR33271">
    <property type="entry name" value="OS04G0445200 PROTEIN"/>
    <property type="match status" value="1"/>
</dbReference>
<dbReference type="GeneID" id="112287004"/>
<dbReference type="Gramene" id="Pp3c9_3180V3.1">
    <property type="protein sequence ID" value="Pp3c9_3180V3.1"/>
    <property type="gene ID" value="Pp3c9_3180"/>
</dbReference>
<organism evidence="2">
    <name type="scientific">Physcomitrium patens</name>
    <name type="common">Spreading-leaved earth moss</name>
    <name type="synonym">Physcomitrella patens</name>
    <dbReference type="NCBI Taxonomy" id="3218"/>
    <lineage>
        <taxon>Eukaryota</taxon>
        <taxon>Viridiplantae</taxon>
        <taxon>Streptophyta</taxon>
        <taxon>Embryophyta</taxon>
        <taxon>Bryophyta</taxon>
        <taxon>Bryophytina</taxon>
        <taxon>Bryopsida</taxon>
        <taxon>Funariidae</taxon>
        <taxon>Funariales</taxon>
        <taxon>Funariaceae</taxon>
        <taxon>Physcomitrium</taxon>
    </lineage>
</organism>
<reference evidence="2 4" key="2">
    <citation type="journal article" date="2018" name="Plant J.">
        <title>The Physcomitrella patens chromosome-scale assembly reveals moss genome structure and evolution.</title>
        <authorList>
            <person name="Lang D."/>
            <person name="Ullrich K.K."/>
            <person name="Murat F."/>
            <person name="Fuchs J."/>
            <person name="Jenkins J."/>
            <person name="Haas F.B."/>
            <person name="Piednoel M."/>
            <person name="Gundlach H."/>
            <person name="Van Bel M."/>
            <person name="Meyberg R."/>
            <person name="Vives C."/>
            <person name="Morata J."/>
            <person name="Symeonidi A."/>
            <person name="Hiss M."/>
            <person name="Muchero W."/>
            <person name="Kamisugi Y."/>
            <person name="Saleh O."/>
            <person name="Blanc G."/>
            <person name="Decker E.L."/>
            <person name="van Gessel N."/>
            <person name="Grimwood J."/>
            <person name="Hayes R.D."/>
            <person name="Graham S.W."/>
            <person name="Gunter L.E."/>
            <person name="McDaniel S.F."/>
            <person name="Hoernstein S.N.W."/>
            <person name="Larsson A."/>
            <person name="Li F.W."/>
            <person name="Perroud P.F."/>
            <person name="Phillips J."/>
            <person name="Ranjan P."/>
            <person name="Rokshar D.S."/>
            <person name="Rothfels C.J."/>
            <person name="Schneider L."/>
            <person name="Shu S."/>
            <person name="Stevenson D.W."/>
            <person name="Thummler F."/>
            <person name="Tillich M."/>
            <person name="Villarreal Aguilar J.C."/>
            <person name="Widiez T."/>
            <person name="Wong G.K."/>
            <person name="Wymore A."/>
            <person name="Zhang Y."/>
            <person name="Zimmer A.D."/>
            <person name="Quatrano R.S."/>
            <person name="Mayer K.F.X."/>
            <person name="Goodstein D."/>
            <person name="Casacuberta J.M."/>
            <person name="Vandepoele K."/>
            <person name="Reski R."/>
            <person name="Cuming A.C."/>
            <person name="Tuskan G.A."/>
            <person name="Maumus F."/>
            <person name="Salse J."/>
            <person name="Schmutz J."/>
            <person name="Rensing S.A."/>
        </authorList>
    </citation>
    <scope>NUCLEOTIDE SEQUENCE [LARGE SCALE GENOMIC DNA]</scope>
    <source>
        <strain evidence="3 4">cv. Gransden 2004</strain>
    </source>
</reference>
<evidence type="ECO:0000313" key="3">
    <source>
        <dbReference type="EnsemblPlants" id="Pp3c9_3180V3.1"/>
    </source>
</evidence>
<dbReference type="SUPFAM" id="SSF51182">
    <property type="entry name" value="RmlC-like cupins"/>
    <property type="match status" value="1"/>
</dbReference>
<dbReference type="EnsemblPlants" id="Pp3c9_3180V3.2">
    <property type="protein sequence ID" value="Pp3c9_3180V3.2"/>
    <property type="gene ID" value="Pp3c9_3180"/>
</dbReference>
<name>A0A2K1K1S9_PHYPA</name>
<dbReference type="Proteomes" id="UP000006727">
    <property type="component" value="Chromosome 9"/>
</dbReference>
<dbReference type="InterPro" id="IPR008579">
    <property type="entry name" value="UGlyAH_Cupin_dom"/>
</dbReference>
<reference evidence="3" key="3">
    <citation type="submission" date="2020-12" db="UniProtKB">
        <authorList>
            <consortium name="EnsemblPlants"/>
        </authorList>
    </citation>
    <scope>IDENTIFICATION</scope>
</reference>
<dbReference type="EnsemblPlants" id="Pp3c9_3180V3.1">
    <property type="protein sequence ID" value="Pp3c9_3180V3.1"/>
    <property type="gene ID" value="Pp3c9_3180"/>
</dbReference>
<proteinExistence type="predicted"/>
<dbReference type="Gramene" id="Pp3c9_3180V3.2">
    <property type="protein sequence ID" value="Pp3c9_3180V3.2"/>
    <property type="gene ID" value="Pp3c9_3180"/>
</dbReference>
<keyword evidence="4" id="KW-1185">Reference proteome</keyword>
<reference evidence="2 4" key="1">
    <citation type="journal article" date="2008" name="Science">
        <title>The Physcomitrella genome reveals evolutionary insights into the conquest of land by plants.</title>
        <authorList>
            <person name="Rensing S."/>
            <person name="Lang D."/>
            <person name="Zimmer A."/>
            <person name="Terry A."/>
            <person name="Salamov A."/>
            <person name="Shapiro H."/>
            <person name="Nishiyama T."/>
            <person name="Perroud P.-F."/>
            <person name="Lindquist E."/>
            <person name="Kamisugi Y."/>
            <person name="Tanahashi T."/>
            <person name="Sakakibara K."/>
            <person name="Fujita T."/>
            <person name="Oishi K."/>
            <person name="Shin-I T."/>
            <person name="Kuroki Y."/>
            <person name="Toyoda A."/>
            <person name="Suzuki Y."/>
            <person name="Hashimoto A."/>
            <person name="Yamaguchi K."/>
            <person name="Sugano A."/>
            <person name="Kohara Y."/>
            <person name="Fujiyama A."/>
            <person name="Anterola A."/>
            <person name="Aoki S."/>
            <person name="Ashton N."/>
            <person name="Barbazuk W.B."/>
            <person name="Barker E."/>
            <person name="Bennetzen J."/>
            <person name="Bezanilla M."/>
            <person name="Blankenship R."/>
            <person name="Cho S.H."/>
            <person name="Dutcher S."/>
            <person name="Estelle M."/>
            <person name="Fawcett J.A."/>
            <person name="Gundlach H."/>
            <person name="Hanada K."/>
            <person name="Heyl A."/>
            <person name="Hicks K.A."/>
            <person name="Hugh J."/>
            <person name="Lohr M."/>
            <person name="Mayer K."/>
            <person name="Melkozernov A."/>
            <person name="Murata T."/>
            <person name="Nelson D."/>
            <person name="Pils B."/>
            <person name="Prigge M."/>
            <person name="Reiss B."/>
            <person name="Renner T."/>
            <person name="Rombauts S."/>
            <person name="Rushton P."/>
            <person name="Sanderfoot A."/>
            <person name="Schween G."/>
            <person name="Shiu S.-H."/>
            <person name="Stueber K."/>
            <person name="Theodoulou F.L."/>
            <person name="Tu H."/>
            <person name="Van de Peer Y."/>
            <person name="Verrier P.J."/>
            <person name="Waters E."/>
            <person name="Wood A."/>
            <person name="Yang L."/>
            <person name="Cove D."/>
            <person name="Cuming A."/>
            <person name="Hasebe M."/>
            <person name="Lucas S."/>
            <person name="Mishler D.B."/>
            <person name="Reski R."/>
            <person name="Grigoriev I."/>
            <person name="Quatrano R.S."/>
            <person name="Boore J.L."/>
        </authorList>
    </citation>
    <scope>NUCLEOTIDE SEQUENCE [LARGE SCALE GENOMIC DNA]</scope>
    <source>
        <strain evidence="3 4">cv. Gransden 2004</strain>
    </source>
</reference>